<organism evidence="2 3">
    <name type="scientific">Pedobacter kyungheensis</name>
    <dbReference type="NCBI Taxonomy" id="1069985"/>
    <lineage>
        <taxon>Bacteria</taxon>
        <taxon>Pseudomonadati</taxon>
        <taxon>Bacteroidota</taxon>
        <taxon>Sphingobacteriia</taxon>
        <taxon>Sphingobacteriales</taxon>
        <taxon>Sphingobacteriaceae</taxon>
        <taxon>Pedobacter</taxon>
    </lineage>
</organism>
<accession>A0A0C1FSI3</accession>
<evidence type="ECO:0000256" key="1">
    <source>
        <dbReference type="SAM" id="Phobius"/>
    </source>
</evidence>
<dbReference type="EMBL" id="JSYN01000008">
    <property type="protein sequence ID" value="KIA94718.1"/>
    <property type="molecule type" value="Genomic_DNA"/>
</dbReference>
<keyword evidence="3" id="KW-1185">Reference proteome</keyword>
<reference evidence="2 3" key="1">
    <citation type="submission" date="2014-10" db="EMBL/GenBank/DDBJ databases">
        <title>Pedobacter Kyungheensis.</title>
        <authorList>
            <person name="Anderson B.M."/>
            <person name="Newman J.D."/>
        </authorList>
    </citation>
    <scope>NUCLEOTIDE SEQUENCE [LARGE SCALE GENOMIC DNA]</scope>
    <source>
        <strain evidence="2 3">KACC 16221</strain>
    </source>
</reference>
<keyword evidence="1" id="KW-0472">Membrane</keyword>
<evidence type="ECO:0000313" key="3">
    <source>
        <dbReference type="Proteomes" id="UP000031246"/>
    </source>
</evidence>
<name>A0A0C1FSI3_9SPHI</name>
<dbReference type="AlphaFoldDB" id="A0A0C1FSI3"/>
<keyword evidence="1" id="KW-0812">Transmembrane</keyword>
<comment type="caution">
    <text evidence="2">The sequence shown here is derived from an EMBL/GenBank/DDBJ whole genome shotgun (WGS) entry which is preliminary data.</text>
</comment>
<feature type="transmembrane region" description="Helical" evidence="1">
    <location>
        <begin position="189"/>
        <end position="211"/>
    </location>
</feature>
<evidence type="ECO:0008006" key="4">
    <source>
        <dbReference type="Google" id="ProtNLM"/>
    </source>
</evidence>
<proteinExistence type="predicted"/>
<feature type="transmembrane region" description="Helical" evidence="1">
    <location>
        <begin position="133"/>
        <end position="154"/>
    </location>
</feature>
<dbReference type="InterPro" id="IPR036938">
    <property type="entry name" value="PAP2/HPO_sf"/>
</dbReference>
<feature type="transmembrane region" description="Helical" evidence="1">
    <location>
        <begin position="92"/>
        <end position="113"/>
    </location>
</feature>
<dbReference type="SUPFAM" id="SSF48317">
    <property type="entry name" value="Acid phosphatase/Vanadium-dependent haloperoxidase"/>
    <property type="match status" value="1"/>
</dbReference>
<dbReference type="OrthoDB" id="750559at2"/>
<dbReference type="Gene3D" id="1.20.144.10">
    <property type="entry name" value="Phosphatidic acid phosphatase type 2/haloperoxidase"/>
    <property type="match status" value="1"/>
</dbReference>
<feature type="transmembrane region" description="Helical" evidence="1">
    <location>
        <begin position="161"/>
        <end position="177"/>
    </location>
</feature>
<feature type="transmembrane region" description="Helical" evidence="1">
    <location>
        <begin position="7"/>
        <end position="26"/>
    </location>
</feature>
<dbReference type="RefSeq" id="WP_039474392.1">
    <property type="nucleotide sequence ID" value="NZ_JSYN01000008.1"/>
</dbReference>
<dbReference type="Proteomes" id="UP000031246">
    <property type="component" value="Unassembled WGS sequence"/>
</dbReference>
<sequence>MKDKIPFPVLITGLVFLGLMAMFTFADTHILSYLKNQDELLLFLANEKHSRFWDLVLKESASFWFWIPFYCFLLLMLLAYDRVRFLRKVIFILIYLLVSIGSLTALNRIFGHLRPLYDQSFKTELKISINGAGELYGCLPIPSIAAGLAILMVLFFGRRHLILNGVIGLWALLYMYSRAYNSWNYPSEIIFGAGFSLALGYLSFYAYNLYLKKSYAG</sequence>
<evidence type="ECO:0000313" key="2">
    <source>
        <dbReference type="EMBL" id="KIA94718.1"/>
    </source>
</evidence>
<gene>
    <name evidence="2" type="ORF">OC25_08605</name>
</gene>
<feature type="transmembrane region" description="Helical" evidence="1">
    <location>
        <begin position="63"/>
        <end position="80"/>
    </location>
</feature>
<protein>
    <recommendedName>
        <fullName evidence="4">Phosphatidic acid phosphatase type 2/haloperoxidase domain-containing protein</fullName>
    </recommendedName>
</protein>
<keyword evidence="1" id="KW-1133">Transmembrane helix</keyword>